<gene>
    <name evidence="10" type="ORF">RDB_LOCUS154820</name>
</gene>
<comment type="caution">
    <text evidence="10">The sequence shown here is derived from an EMBL/GenBank/DDBJ whole genome shotgun (WGS) entry which is preliminary data.</text>
</comment>
<evidence type="ECO:0008006" key="12">
    <source>
        <dbReference type="Google" id="ProtNLM"/>
    </source>
</evidence>
<dbReference type="InterPro" id="IPR006671">
    <property type="entry name" value="Cyclin_N"/>
</dbReference>
<keyword evidence="7" id="KW-0472">Membrane</keyword>
<dbReference type="Pfam" id="PF02984">
    <property type="entry name" value="Cyclin_C"/>
    <property type="match status" value="1"/>
</dbReference>
<dbReference type="PANTHER" id="PTHR10177">
    <property type="entry name" value="CYCLINS"/>
    <property type="match status" value="1"/>
</dbReference>
<dbReference type="InterPro" id="IPR048258">
    <property type="entry name" value="Cyclins_cyclin-box"/>
</dbReference>
<proteinExistence type="inferred from homology"/>
<dbReference type="Pfam" id="PF00134">
    <property type="entry name" value="Cyclin_N"/>
    <property type="match status" value="1"/>
</dbReference>
<feature type="domain" description="Cyclin-like" evidence="8">
    <location>
        <begin position="199"/>
        <end position="285"/>
    </location>
</feature>
<dbReference type="InterPro" id="IPR039361">
    <property type="entry name" value="Cyclin"/>
</dbReference>
<comment type="similarity">
    <text evidence="1 5">Belongs to the cyclin family.</text>
</comment>
<evidence type="ECO:0000256" key="7">
    <source>
        <dbReference type="SAM" id="Phobius"/>
    </source>
</evidence>
<evidence type="ECO:0000256" key="3">
    <source>
        <dbReference type="ARBA" id="ARBA00023127"/>
    </source>
</evidence>
<dbReference type="InterPro" id="IPR004367">
    <property type="entry name" value="Cyclin_C-dom"/>
</dbReference>
<reference evidence="10" key="1">
    <citation type="submission" date="2021-01" db="EMBL/GenBank/DDBJ databases">
        <authorList>
            <person name="Kaushik A."/>
        </authorList>
    </citation>
    <scope>NUCLEOTIDE SEQUENCE</scope>
    <source>
        <strain evidence="10">AG5</strain>
    </source>
</reference>
<evidence type="ECO:0000313" key="11">
    <source>
        <dbReference type="Proteomes" id="UP000663827"/>
    </source>
</evidence>
<evidence type="ECO:0000256" key="2">
    <source>
        <dbReference type="ARBA" id="ARBA00022618"/>
    </source>
</evidence>
<dbReference type="Gene3D" id="1.10.472.10">
    <property type="entry name" value="Cyclin-like"/>
    <property type="match status" value="2"/>
</dbReference>
<evidence type="ECO:0000256" key="5">
    <source>
        <dbReference type="RuleBase" id="RU000383"/>
    </source>
</evidence>
<dbReference type="GO" id="GO:0044843">
    <property type="term" value="P:cell cycle G1/S phase transition"/>
    <property type="evidence" value="ECO:0007669"/>
    <property type="project" value="UniProtKB-ARBA"/>
</dbReference>
<evidence type="ECO:0000256" key="6">
    <source>
        <dbReference type="SAM" id="MobiDB-lite"/>
    </source>
</evidence>
<dbReference type="SMART" id="SM01332">
    <property type="entry name" value="Cyclin_C"/>
    <property type="match status" value="1"/>
</dbReference>
<feature type="region of interest" description="Disordered" evidence="6">
    <location>
        <begin position="81"/>
        <end position="137"/>
    </location>
</feature>
<dbReference type="FunFam" id="1.10.472.10:FF:000010">
    <property type="entry name" value="G1/S-specific cyclin Cln1"/>
    <property type="match status" value="1"/>
</dbReference>
<name>A0A8H3E8W8_9AGAM</name>
<evidence type="ECO:0000256" key="1">
    <source>
        <dbReference type="ARBA" id="ARBA00008742"/>
    </source>
</evidence>
<evidence type="ECO:0000259" key="9">
    <source>
        <dbReference type="SMART" id="SM01332"/>
    </source>
</evidence>
<dbReference type="AlphaFoldDB" id="A0A8H3E8W8"/>
<feature type="region of interest" description="Disordered" evidence="6">
    <location>
        <begin position="434"/>
        <end position="455"/>
    </location>
</feature>
<keyword evidence="3 5" id="KW-0195">Cyclin</keyword>
<dbReference type="GO" id="GO:0019887">
    <property type="term" value="F:protein kinase regulator activity"/>
    <property type="evidence" value="ECO:0007669"/>
    <property type="project" value="UniProtKB-ARBA"/>
</dbReference>
<dbReference type="EMBL" id="CAJNJQ010004654">
    <property type="protein sequence ID" value="CAE7212766.1"/>
    <property type="molecule type" value="Genomic_DNA"/>
</dbReference>
<keyword evidence="7" id="KW-0812">Transmembrane</keyword>
<dbReference type="SUPFAM" id="SSF47954">
    <property type="entry name" value="Cyclin-like"/>
    <property type="match status" value="2"/>
</dbReference>
<dbReference type="GO" id="GO:0051301">
    <property type="term" value="P:cell division"/>
    <property type="evidence" value="ECO:0007669"/>
    <property type="project" value="UniProtKB-KW"/>
</dbReference>
<dbReference type="GO" id="GO:0051726">
    <property type="term" value="P:regulation of cell cycle"/>
    <property type="evidence" value="ECO:0007669"/>
    <property type="project" value="UniProtKB-ARBA"/>
</dbReference>
<dbReference type="InterPro" id="IPR013763">
    <property type="entry name" value="Cyclin-like_dom"/>
</dbReference>
<evidence type="ECO:0000313" key="10">
    <source>
        <dbReference type="EMBL" id="CAE7212766.1"/>
    </source>
</evidence>
<feature type="domain" description="Cyclin C-terminal" evidence="9">
    <location>
        <begin position="294"/>
        <end position="406"/>
    </location>
</feature>
<keyword evidence="2" id="KW-0132">Cell division</keyword>
<dbReference type="InterPro" id="IPR036915">
    <property type="entry name" value="Cyclin-like_sf"/>
</dbReference>
<dbReference type="SMART" id="SM00385">
    <property type="entry name" value="CYCLIN"/>
    <property type="match status" value="2"/>
</dbReference>
<evidence type="ECO:0000259" key="8">
    <source>
        <dbReference type="SMART" id="SM00385"/>
    </source>
</evidence>
<keyword evidence="7" id="KW-1133">Transmembrane helix</keyword>
<keyword evidence="4" id="KW-0131">Cell cycle</keyword>
<accession>A0A8H3E8W8</accession>
<evidence type="ECO:0000256" key="4">
    <source>
        <dbReference type="ARBA" id="ARBA00023306"/>
    </source>
</evidence>
<feature type="compositionally biased region" description="Polar residues" evidence="6">
    <location>
        <begin position="434"/>
        <end position="451"/>
    </location>
</feature>
<dbReference type="CDD" id="cd20559">
    <property type="entry name" value="CYCLIN_ScCLN_like"/>
    <property type="match status" value="1"/>
</dbReference>
<organism evidence="10 11">
    <name type="scientific">Rhizoctonia solani</name>
    <dbReference type="NCBI Taxonomy" id="456999"/>
    <lineage>
        <taxon>Eukaryota</taxon>
        <taxon>Fungi</taxon>
        <taxon>Dikarya</taxon>
        <taxon>Basidiomycota</taxon>
        <taxon>Agaricomycotina</taxon>
        <taxon>Agaricomycetes</taxon>
        <taxon>Cantharellales</taxon>
        <taxon>Ceratobasidiaceae</taxon>
        <taxon>Rhizoctonia</taxon>
    </lineage>
</organism>
<dbReference type="PROSITE" id="PS00292">
    <property type="entry name" value="CYCLINS"/>
    <property type="match status" value="1"/>
</dbReference>
<dbReference type="CDD" id="cd20537">
    <property type="entry name" value="CYCLIN_CCNO-like_rpt2"/>
    <property type="match status" value="1"/>
</dbReference>
<protein>
    <recommendedName>
        <fullName evidence="12">Cyclin</fullName>
    </recommendedName>
</protein>
<feature type="transmembrane region" description="Helical" evidence="7">
    <location>
        <begin position="12"/>
        <end position="31"/>
    </location>
</feature>
<feature type="compositionally biased region" description="Polar residues" evidence="6">
    <location>
        <begin position="81"/>
        <end position="90"/>
    </location>
</feature>
<dbReference type="Proteomes" id="UP000663827">
    <property type="component" value="Unassembled WGS sequence"/>
</dbReference>
<feature type="domain" description="Cyclin-like" evidence="8">
    <location>
        <begin position="298"/>
        <end position="391"/>
    </location>
</feature>
<sequence>MPVRQKLPTHSFICVVLCPLALIVILTSTQLTTTMLTISLPLIAVSSAPSLARSNAHSGANLDHTIVKSATQPLDSFAMKASSTISNRPSRNPHYSKAKRPSMVSTHGSPTGVAKTRSSSSIQTHRRTPSHTSSTDVLKRQRTIQLNALSRDVKKLLEEEYREDVMEYMLDMEKRTMSSAAAMDMQPELQWDMRPCLVDFLIEVHFQLRLRPETLYLAMNIVDRYVSKRVVYKKHFQLVGCSALWIAAKFEDAKERVPTVQDLHHMCRGTYDESAFIQMEGHVLATIQWAIGHPTAEAWLRVACTSVCFEDTETQHVARFIMETTLFFREFIDFPPSVLANASLLLGRHVLGKARRAHEMTPQILEVVRLLDERYATRVQEISPVLVEKYNPSYFSNASAKTIKFYLNAGRFDFTPIPVLAPVTPLRQPLSNRPMSVCSDMSENSTPSSCSETDDEMPITPHTPMFPLHPVHTNAQDKENIPSGMTAKHVNVFKSYDQDTPMHFTGSNQFSILYGQQRSALSDLNASRG</sequence>